<organism evidence="4 5">
    <name type="scientific">Thermoflexibacter ruber</name>
    <dbReference type="NCBI Taxonomy" id="1003"/>
    <lineage>
        <taxon>Bacteria</taxon>
        <taxon>Pseudomonadati</taxon>
        <taxon>Bacteroidota</taxon>
        <taxon>Cytophagia</taxon>
        <taxon>Cytophagales</taxon>
        <taxon>Thermoflexibacteraceae</taxon>
        <taxon>Thermoflexibacter</taxon>
    </lineage>
</organism>
<gene>
    <name evidence="4" type="ORF">SAMN04488541_103125</name>
</gene>
<dbReference type="FunFam" id="2.60.40.10:FF:000791">
    <property type="entry name" value="Two-component system sensor histidine kinase/response regulator"/>
    <property type="match status" value="1"/>
</dbReference>
<dbReference type="InterPro" id="IPR036457">
    <property type="entry name" value="PPM-type-like_dom_sf"/>
</dbReference>
<dbReference type="InterPro" id="IPR013783">
    <property type="entry name" value="Ig-like_fold"/>
</dbReference>
<dbReference type="InterPro" id="IPR001932">
    <property type="entry name" value="PPM-type_phosphatase-like_dom"/>
</dbReference>
<keyword evidence="1" id="KW-0597">Phosphoprotein</keyword>
<dbReference type="SUPFAM" id="SSF63829">
    <property type="entry name" value="Calcium-dependent phosphotriesterase"/>
    <property type="match status" value="4"/>
</dbReference>
<dbReference type="Pfam" id="PF07495">
    <property type="entry name" value="Y_Y_Y"/>
    <property type="match status" value="1"/>
</dbReference>
<proteinExistence type="predicted"/>
<dbReference type="RefSeq" id="WP_091548486.1">
    <property type="nucleotide sequence ID" value="NZ_FONY01000031.1"/>
</dbReference>
<feature type="coiled-coil region" evidence="2">
    <location>
        <begin position="811"/>
        <end position="879"/>
    </location>
</feature>
<dbReference type="Gene3D" id="2.130.10.10">
    <property type="entry name" value="YVTN repeat-like/Quinoprotein amine dehydrogenase"/>
    <property type="match status" value="5"/>
</dbReference>
<dbReference type="OrthoDB" id="9809670at2"/>
<keyword evidence="2" id="KW-0175">Coiled coil</keyword>
<dbReference type="AlphaFoldDB" id="A0A1I2ICZ6"/>
<evidence type="ECO:0000313" key="4">
    <source>
        <dbReference type="EMBL" id="SFF40219.1"/>
    </source>
</evidence>
<dbReference type="GO" id="GO:0000155">
    <property type="term" value="F:phosphorelay sensor kinase activity"/>
    <property type="evidence" value="ECO:0007669"/>
    <property type="project" value="TreeGrafter"/>
</dbReference>
<evidence type="ECO:0000256" key="2">
    <source>
        <dbReference type="SAM" id="Coils"/>
    </source>
</evidence>
<dbReference type="PANTHER" id="PTHR43547">
    <property type="entry name" value="TWO-COMPONENT HISTIDINE KINASE"/>
    <property type="match status" value="1"/>
</dbReference>
<dbReference type="CDD" id="cd00146">
    <property type="entry name" value="PKD"/>
    <property type="match status" value="1"/>
</dbReference>
<dbReference type="InterPro" id="IPR011110">
    <property type="entry name" value="Reg_prop"/>
</dbReference>
<dbReference type="Proteomes" id="UP000199513">
    <property type="component" value="Unassembled WGS sequence"/>
</dbReference>
<dbReference type="Gene3D" id="3.60.40.10">
    <property type="entry name" value="PPM-type phosphatase domain"/>
    <property type="match status" value="1"/>
</dbReference>
<keyword evidence="5" id="KW-1185">Reference proteome</keyword>
<reference evidence="4 5" key="1">
    <citation type="submission" date="2016-10" db="EMBL/GenBank/DDBJ databases">
        <authorList>
            <person name="de Groot N.N."/>
        </authorList>
    </citation>
    <scope>NUCLEOTIDE SEQUENCE [LARGE SCALE GENOMIC DNA]</scope>
    <source>
        <strain>GEY</strain>
        <strain evidence="5">DSM 9560</strain>
    </source>
</reference>
<dbReference type="EMBL" id="FONY01000031">
    <property type="protein sequence ID" value="SFF40219.1"/>
    <property type="molecule type" value="Genomic_DNA"/>
</dbReference>
<evidence type="ECO:0000259" key="3">
    <source>
        <dbReference type="SMART" id="SM00331"/>
    </source>
</evidence>
<dbReference type="InterPro" id="IPR015943">
    <property type="entry name" value="WD40/YVTN_repeat-like_dom_sf"/>
</dbReference>
<dbReference type="SMART" id="SM00331">
    <property type="entry name" value="PP2C_SIG"/>
    <property type="match status" value="1"/>
</dbReference>
<evidence type="ECO:0000313" key="5">
    <source>
        <dbReference type="Proteomes" id="UP000199513"/>
    </source>
</evidence>
<dbReference type="Pfam" id="PF07494">
    <property type="entry name" value="Reg_prop"/>
    <property type="match status" value="6"/>
</dbReference>
<dbReference type="InterPro" id="IPR011123">
    <property type="entry name" value="Y_Y_Y"/>
</dbReference>
<name>A0A1I2ICZ6_9BACT</name>
<dbReference type="Gene3D" id="2.60.40.10">
    <property type="entry name" value="Immunoglobulins"/>
    <property type="match status" value="1"/>
</dbReference>
<dbReference type="STRING" id="1003.SAMN04488541_103125"/>
<dbReference type="Pfam" id="PF07228">
    <property type="entry name" value="SpoIIE"/>
    <property type="match status" value="1"/>
</dbReference>
<accession>A0A1I2ICZ6</accession>
<dbReference type="PANTHER" id="PTHR43547:SF2">
    <property type="entry name" value="HYBRID SIGNAL TRANSDUCTION HISTIDINE KINASE C"/>
    <property type="match status" value="1"/>
</dbReference>
<evidence type="ECO:0000256" key="1">
    <source>
        <dbReference type="ARBA" id="ARBA00022553"/>
    </source>
</evidence>
<feature type="domain" description="PPM-type phosphatase" evidence="3">
    <location>
        <begin position="961"/>
        <end position="1173"/>
    </location>
</feature>
<protein>
    <submittedName>
        <fullName evidence="4">Ligand-binding sensor domain-containing protein</fullName>
    </submittedName>
</protein>
<sequence length="1173" mass="134719">MKLFYIGRRFLPSFILCLLTIVAAYAQNERFWHLSVEQGLSNSNVTAILQDSDGFMWFGTADGLNKYNGYEMKVYRKNVKDTLGLMSNYINILLEDKNRNVWVGTNGGLAKYNKLFDKFERVVALGTGGVAALHLDDKGNLWAGGWGGLKMLDANSQQWHTIKEFENKSITALQQSSPNDFWIGVSRQGLFHFHLPTKKITQFLHDPKNLNSLTDNNVNRLFYDQKGNLWISTAYGGISRYQIQNKQFTNFKSNADDPQAIRSNTVRAICQDGKDILFAVENGGMSRYNPSNETFTHYLHEDKNPRSIAGNSVWAIYKDRQERIWVGMYSKGISIIDKYKDKFDQAAIDLPNQIINSVIEDSQGRIWVGTEEGVTLHESGKSIFYKHDEKNEKSISANPVMRVFEDAQKRIWAGTWQKGANLYEEEKGTFKRYMDKEAEISGIVNKNCVFAFGNYIDNEQVLFGNYGGINILNKETDKLENFTQYIKQEINMDYVHDIKSDSKGNIWIASLNGLFFFDALQKKLTLYRNIPNDSTSLASHATYTVYEDSKNRIWVGAREGLHLVVSQGKFKRYTTEHGLPNNEVNGIMEDSKGNLWITTNQGLSVFNPEKQVFRNYFESDGLLSKQLRINAIFKNKKGEIFLGTINGLNIFHPDSVRDNPYLPPVLLTDFKIFNQSVKIGDYDSLLKQHISQTKEIVLTHQHSVFSIDFVALNFTQSEKNQYAYKLEGFDRDWNYVGSQRSATYTNLDAGTYTFKVKASNNDGLWNEEGISLKIKILPPWWATWWFRTLAISTILLTAYSLYKTRTNFLKNQNLKLERQVIERTYEIEKKNKELEIANVQIQTKNEELATSAEELRQNMEELEASQELLKEQKQTIEHAFKLLQQQNTKVSDSIRYAQRIQQAILPHEDALQNAFSDHFVIYKPKDVVSGDFYWYFEVQYEESKNLESGIKEELINQNHASATIQLSNNSTILKSKKFLAVVDCTGHGVPGAMMSMMGNSILKEIIETKHIYEPATILTELNKRILDAFTKRSQGFEDGMDIGLCCIENIGNEQVLVKYSGAKRPLYYFDGQLQKVSADKHSIGKKHEQEFIYKQHEFTLHENQSALYLTTDGWADSINAERIRYGSNRLVELLKQVAYLPLQAQKEVLLKDLEDYSTNAEQRDDILFVGVKI</sequence>